<dbReference type="PANTHER" id="PTHR46017:SF2">
    <property type="entry name" value="MANNOSYLGLYCERATE HYDROLASE"/>
    <property type="match status" value="1"/>
</dbReference>
<dbReference type="InterPro" id="IPR015341">
    <property type="entry name" value="Glyco_hydro_38_cen"/>
</dbReference>
<dbReference type="GO" id="GO:0046872">
    <property type="term" value="F:metal ion binding"/>
    <property type="evidence" value="ECO:0007669"/>
    <property type="project" value="UniProtKB-KW"/>
</dbReference>
<name>A0A6H9YAJ3_9ACTN</name>
<dbReference type="AlphaFoldDB" id="A0A6H9YAJ3"/>
<dbReference type="OrthoDB" id="1049785at2"/>
<feature type="region of interest" description="Disordered" evidence="3">
    <location>
        <begin position="1"/>
        <end position="21"/>
    </location>
</feature>
<keyword evidence="2" id="KW-0378">Hydrolase</keyword>
<evidence type="ECO:0000256" key="3">
    <source>
        <dbReference type="SAM" id="MobiDB-lite"/>
    </source>
</evidence>
<evidence type="ECO:0000256" key="2">
    <source>
        <dbReference type="ARBA" id="ARBA00022801"/>
    </source>
</evidence>
<evidence type="ECO:0000256" key="1">
    <source>
        <dbReference type="ARBA" id="ARBA00022723"/>
    </source>
</evidence>
<dbReference type="SMART" id="SM00872">
    <property type="entry name" value="Alpha-mann_mid"/>
    <property type="match status" value="1"/>
</dbReference>
<dbReference type="GO" id="GO:0030246">
    <property type="term" value="F:carbohydrate binding"/>
    <property type="evidence" value="ECO:0007669"/>
    <property type="project" value="InterPro"/>
</dbReference>
<evidence type="ECO:0000313" key="6">
    <source>
        <dbReference type="Proteomes" id="UP000468735"/>
    </source>
</evidence>
<dbReference type="SUPFAM" id="SSF88688">
    <property type="entry name" value="Families 57/38 glycoside transferase middle domain"/>
    <property type="match status" value="1"/>
</dbReference>
<dbReference type="PANTHER" id="PTHR46017">
    <property type="entry name" value="ALPHA-MANNOSIDASE 2C1"/>
    <property type="match status" value="1"/>
</dbReference>
<sequence length="764" mass="81400">MFEEAGRYGDGQNGDGKYDDGQAAGQVVSQVAGQDAGQGDMQHGVGQVADAELLPGRVADFAARMRAWRPEGGPLLAMYGSDHTAPASDLADQIDSLGGGTRLDTLAGYMATQDTSTEGLLRVRGELRSYARANILPGVISARAHLKQAMSRAERLVERYAEPLDALWWDGSAASFLDMAWRRLIEVSCHDSVTGCGSDETAEQVAARMAEAEQLGRAVCDLVTAGLAAAVPFDGHLVFNPTPARRTGMVVLDVAAEGEVVLEDAEGRTYPTQTLEVAATTLDDAVHPASDLPMVLNRVFGRSLFGQDIRDWTVSGRTLTFFVTQRAETPFDIADVREAVRDAEGEWRVVTIADPRRTVVAQVEAPPLGVISVRPVPGTAAVERPVRAEGDDVLDNGLLRVQIAEDGTFSIAAAGGQTMDGSGHVMDGLGHVMEGLGRVMEGGDLGDTYNYAPPRLDRLVDTPESVEVRAVSAGPLVAAFDVVRTYRWPARGDLVDDARSDAEETVPVVMRVELRAGEPFVRLRVSFDNRCEDHRVRLHLPLPVPASSSFAEGQFAIVERGLASEGGCGEVPLPTFPASAFVAAGGLAALLEHVTEYEVTGDGRELALTLVRSVGYLSRHHNANRDQPAGPELPTPKAQCRGERVMELAIMPYSGADPGPDAHPGVRAHPGADVLAAAESFRHDLLTAAGYGPSSAPLPPARHGIEVSGEGVVMSSLREREGELELRLVAEQPGPTTATISGGVTRPLRPWEIATLRLPRQHPS</sequence>
<dbReference type="InterPro" id="IPR011013">
    <property type="entry name" value="Gal_mutarotase_sf_dom"/>
</dbReference>
<protein>
    <submittedName>
        <fullName evidence="5">Alpha-mannosidase</fullName>
    </submittedName>
</protein>
<dbReference type="InterPro" id="IPR037094">
    <property type="entry name" value="Glyco_hydro_38_cen_sf"/>
</dbReference>
<organism evidence="5 6">
    <name type="scientific">Actinomadura rudentiformis</name>
    <dbReference type="NCBI Taxonomy" id="359158"/>
    <lineage>
        <taxon>Bacteria</taxon>
        <taxon>Bacillati</taxon>
        <taxon>Actinomycetota</taxon>
        <taxon>Actinomycetes</taxon>
        <taxon>Streptosporangiales</taxon>
        <taxon>Thermomonosporaceae</taxon>
        <taxon>Actinomadura</taxon>
    </lineage>
</organism>
<feature type="domain" description="Glycoside hydrolase family 38 central" evidence="4">
    <location>
        <begin position="141"/>
        <end position="209"/>
    </location>
</feature>
<dbReference type="InterPro" id="IPR028995">
    <property type="entry name" value="Glyco_hydro_57/38_cen_sf"/>
</dbReference>
<dbReference type="GO" id="GO:0009313">
    <property type="term" value="P:oligosaccharide catabolic process"/>
    <property type="evidence" value="ECO:0007669"/>
    <property type="project" value="TreeGrafter"/>
</dbReference>
<dbReference type="Gene3D" id="1.20.1270.50">
    <property type="entry name" value="Glycoside hydrolase family 38, central domain"/>
    <property type="match status" value="1"/>
</dbReference>
<dbReference type="Proteomes" id="UP000468735">
    <property type="component" value="Unassembled WGS sequence"/>
</dbReference>
<dbReference type="GO" id="GO:0004559">
    <property type="term" value="F:alpha-mannosidase activity"/>
    <property type="evidence" value="ECO:0007669"/>
    <property type="project" value="InterPro"/>
</dbReference>
<evidence type="ECO:0000313" key="5">
    <source>
        <dbReference type="EMBL" id="KAB2341638.1"/>
    </source>
</evidence>
<accession>A0A6H9YAJ3</accession>
<keyword evidence="6" id="KW-1185">Reference proteome</keyword>
<dbReference type="Gene3D" id="2.70.98.30">
    <property type="entry name" value="Golgi alpha-mannosidase II, domain 4"/>
    <property type="match status" value="1"/>
</dbReference>
<proteinExistence type="predicted"/>
<keyword evidence="1" id="KW-0479">Metal-binding</keyword>
<evidence type="ECO:0000259" key="4">
    <source>
        <dbReference type="SMART" id="SM00872"/>
    </source>
</evidence>
<dbReference type="GO" id="GO:0006013">
    <property type="term" value="P:mannose metabolic process"/>
    <property type="evidence" value="ECO:0007669"/>
    <property type="project" value="InterPro"/>
</dbReference>
<dbReference type="SUPFAM" id="SSF74650">
    <property type="entry name" value="Galactose mutarotase-like"/>
    <property type="match status" value="1"/>
</dbReference>
<reference evidence="5 6" key="1">
    <citation type="submission" date="2019-09" db="EMBL/GenBank/DDBJ databases">
        <title>Actinomadura physcomitrii sp. nov., a novel actinomycete isolated from moss [Physcomitrium sphaericum (Ludw) Fuernr].</title>
        <authorList>
            <person name="Zhuang X."/>
            <person name="Liu C."/>
        </authorList>
    </citation>
    <scope>NUCLEOTIDE SEQUENCE [LARGE SCALE GENOMIC DNA]</scope>
    <source>
        <strain evidence="5 6">HMC1</strain>
    </source>
</reference>
<comment type="caution">
    <text evidence="5">The sequence shown here is derived from an EMBL/GenBank/DDBJ whole genome shotgun (WGS) entry which is preliminary data.</text>
</comment>
<gene>
    <name evidence="5" type="ORF">F8566_40875</name>
</gene>
<dbReference type="EMBL" id="WBMT01000025">
    <property type="protein sequence ID" value="KAB2341638.1"/>
    <property type="molecule type" value="Genomic_DNA"/>
</dbReference>